<evidence type="ECO:0000313" key="2">
    <source>
        <dbReference type="EMBL" id="RMY75823.1"/>
    </source>
</evidence>
<dbReference type="Proteomes" id="UP000269276">
    <property type="component" value="Unassembled WGS sequence"/>
</dbReference>
<dbReference type="VEuPathDB" id="FungiDB:BTJ68_01261"/>
<accession>A0A3M7EH34</accession>
<evidence type="ECO:0000256" key="1">
    <source>
        <dbReference type="SAM" id="MobiDB-lite"/>
    </source>
</evidence>
<dbReference type="OrthoDB" id="4159781at2759"/>
<organism evidence="2 3">
    <name type="scientific">Hortaea werneckii</name>
    <name type="common">Black yeast</name>
    <name type="synonym">Cladosporium werneckii</name>
    <dbReference type="NCBI Taxonomy" id="91943"/>
    <lineage>
        <taxon>Eukaryota</taxon>
        <taxon>Fungi</taxon>
        <taxon>Dikarya</taxon>
        <taxon>Ascomycota</taxon>
        <taxon>Pezizomycotina</taxon>
        <taxon>Dothideomycetes</taxon>
        <taxon>Dothideomycetidae</taxon>
        <taxon>Mycosphaerellales</taxon>
        <taxon>Teratosphaeriaceae</taxon>
        <taxon>Hortaea</taxon>
    </lineage>
</organism>
<feature type="compositionally biased region" description="Low complexity" evidence="1">
    <location>
        <begin position="81"/>
        <end position="95"/>
    </location>
</feature>
<feature type="region of interest" description="Disordered" evidence="1">
    <location>
        <begin position="1"/>
        <end position="154"/>
    </location>
</feature>
<reference evidence="2 3" key="1">
    <citation type="journal article" date="2018" name="BMC Genomics">
        <title>Genomic evidence for intraspecific hybridization in a clonal and extremely halotolerant yeast.</title>
        <authorList>
            <person name="Gostincar C."/>
            <person name="Stajich J.E."/>
            <person name="Zupancic J."/>
            <person name="Zalar P."/>
            <person name="Gunde-Cimerman N."/>
        </authorList>
    </citation>
    <scope>NUCLEOTIDE SEQUENCE [LARGE SCALE GENOMIC DNA]</scope>
    <source>
        <strain evidence="2 3">EXF-2682</strain>
    </source>
</reference>
<feature type="compositionally biased region" description="Basic residues" evidence="1">
    <location>
        <begin position="125"/>
        <end position="144"/>
    </location>
</feature>
<dbReference type="PANTHER" id="PTHR37540">
    <property type="entry name" value="TRANSCRIPTION FACTOR (ACR-2), PUTATIVE-RELATED-RELATED"/>
    <property type="match status" value="1"/>
</dbReference>
<evidence type="ECO:0000313" key="3">
    <source>
        <dbReference type="Proteomes" id="UP000269276"/>
    </source>
</evidence>
<dbReference type="PANTHER" id="PTHR37540:SF5">
    <property type="entry name" value="TRANSCRIPTION FACTOR DOMAIN-CONTAINING PROTEIN"/>
    <property type="match status" value="1"/>
</dbReference>
<comment type="caution">
    <text evidence="2">The sequence shown here is derived from an EMBL/GenBank/DDBJ whole genome shotgun (WGS) entry which is preliminary data.</text>
</comment>
<sequence length="414" mass="45584">MSFVFVNFSTPEETDHGSFKKQVRSAAAAYSHRTAPRRGLKATRYQSRARNQPGKTSLSDSSDVATTNTESSGKPSPPPSSDTSRSSASPTSGKAKAAKRVKTESGPAGFITTPLARSPSPYSRSHPHHVAGHKTKASPHHVHSPKSNSGPYKANSGGNAVFHALLDRSISPLCPIHLTWMPSHKDPFETYPVPYQPWFTWLLDFWYIHILPKARSLVKLQPQTLSSYILWSRRFELTEPALFYTSLFLATGIPVANGQMHVEKALWLRGQAVRALNEALDDPDRAISNAMISAVGKVALHEFIYGDRQAAIRIHRPAQQRMIAMRGGIEKLGFPVITLQLMTWYDALMAAESGTVAYFKDVPKKLAIASYTEEEAVRVTNESSPHRNKHPGYGTMETPKLSEGATAPCVTAER</sequence>
<feature type="region of interest" description="Disordered" evidence="1">
    <location>
        <begin position="378"/>
        <end position="414"/>
    </location>
</feature>
<feature type="compositionally biased region" description="Polar residues" evidence="1">
    <location>
        <begin position="44"/>
        <end position="70"/>
    </location>
</feature>
<proteinExistence type="predicted"/>
<name>A0A3M7EH34_HORWE</name>
<gene>
    <name evidence="2" type="ORF">D0863_02349</name>
</gene>
<dbReference type="AlphaFoldDB" id="A0A3M7EH34"/>
<dbReference type="EMBL" id="QWIP01000050">
    <property type="protein sequence ID" value="RMY75823.1"/>
    <property type="molecule type" value="Genomic_DNA"/>
</dbReference>
<protein>
    <submittedName>
        <fullName evidence="2">Uncharacterized protein</fullName>
    </submittedName>
</protein>